<reference evidence="3" key="1">
    <citation type="submission" date="2016-06" db="UniProtKB">
        <authorList>
            <consortium name="WormBaseParasite"/>
        </authorList>
    </citation>
    <scope>IDENTIFICATION</scope>
</reference>
<name>A0A183TCD1_SCHSO</name>
<sequence length="213" mass="23876">MRPRIPLPRDETSNVIYRIHYGSCAVTYVGETGKRLQTCVTEQVRVLRRMDPLSRVAKHCANSGHTFAFQNAEILGRGNYHVPTETIEAWHTETTSINRCVALPVAYQALRVQLIERKSNQGIRPNLNPTTGEPRTDMHATTPQFGADEGAVINTAASTTKSTDEKTCSQQYRNMTIDPGRQLRSMRTRAMPPTQRETCQLTAIILLPPSSLR</sequence>
<dbReference type="WBParaSite" id="SSLN_0001466701-mRNA-1">
    <property type="protein sequence ID" value="SSLN_0001466701-mRNA-1"/>
    <property type="gene ID" value="SSLN_0001466701"/>
</dbReference>
<dbReference type="Proteomes" id="UP000275846">
    <property type="component" value="Unassembled WGS sequence"/>
</dbReference>
<evidence type="ECO:0000313" key="3">
    <source>
        <dbReference type="WBParaSite" id="SSLN_0001466701-mRNA-1"/>
    </source>
</evidence>
<evidence type="ECO:0000313" key="1">
    <source>
        <dbReference type="EMBL" id="VDM00515.1"/>
    </source>
</evidence>
<proteinExistence type="predicted"/>
<dbReference type="EMBL" id="UYSU01038676">
    <property type="protein sequence ID" value="VDM00515.1"/>
    <property type="molecule type" value="Genomic_DNA"/>
</dbReference>
<evidence type="ECO:0000313" key="2">
    <source>
        <dbReference type="Proteomes" id="UP000275846"/>
    </source>
</evidence>
<dbReference type="AlphaFoldDB" id="A0A183TCD1"/>
<gene>
    <name evidence="1" type="ORF">SSLN_LOCUS14129</name>
</gene>
<accession>A0A183TCD1</accession>
<reference evidence="1 2" key="2">
    <citation type="submission" date="2018-11" db="EMBL/GenBank/DDBJ databases">
        <authorList>
            <consortium name="Pathogen Informatics"/>
        </authorList>
    </citation>
    <scope>NUCLEOTIDE SEQUENCE [LARGE SCALE GENOMIC DNA]</scope>
    <source>
        <strain evidence="1 2">NST_G2</strain>
    </source>
</reference>
<protein>
    <submittedName>
        <fullName evidence="1 3">Uncharacterized protein</fullName>
    </submittedName>
</protein>
<dbReference type="OrthoDB" id="6767782at2759"/>
<keyword evidence="2" id="KW-1185">Reference proteome</keyword>
<organism evidence="3">
    <name type="scientific">Schistocephalus solidus</name>
    <name type="common">Tapeworm</name>
    <dbReference type="NCBI Taxonomy" id="70667"/>
    <lineage>
        <taxon>Eukaryota</taxon>
        <taxon>Metazoa</taxon>
        <taxon>Spiralia</taxon>
        <taxon>Lophotrochozoa</taxon>
        <taxon>Platyhelminthes</taxon>
        <taxon>Cestoda</taxon>
        <taxon>Eucestoda</taxon>
        <taxon>Diphyllobothriidea</taxon>
        <taxon>Diphyllobothriidae</taxon>
        <taxon>Schistocephalus</taxon>
    </lineage>
</organism>